<keyword evidence="1" id="KW-0560">Oxidoreductase</keyword>
<evidence type="ECO:0008006" key="4">
    <source>
        <dbReference type="Google" id="ProtNLM"/>
    </source>
</evidence>
<organism evidence="2 3">
    <name type="scientific">Aspergillus sergii</name>
    <dbReference type="NCBI Taxonomy" id="1034303"/>
    <lineage>
        <taxon>Eukaryota</taxon>
        <taxon>Fungi</taxon>
        <taxon>Dikarya</taxon>
        <taxon>Ascomycota</taxon>
        <taxon>Pezizomycotina</taxon>
        <taxon>Eurotiomycetes</taxon>
        <taxon>Eurotiomycetidae</taxon>
        <taxon>Eurotiales</taxon>
        <taxon>Aspergillaceae</taxon>
        <taxon>Aspergillus</taxon>
        <taxon>Aspergillus subgen. Circumdati</taxon>
    </lineage>
</organism>
<dbReference type="PANTHER" id="PTHR47534:SF2">
    <property type="entry name" value="KETOREDUCTASE (KR) DOMAIN-CONTAINING PROTEIN-RELATED"/>
    <property type="match status" value="1"/>
</dbReference>
<dbReference type="InterPro" id="IPR002347">
    <property type="entry name" value="SDR_fam"/>
</dbReference>
<dbReference type="SUPFAM" id="SSF51735">
    <property type="entry name" value="NAD(P)-binding Rossmann-fold domains"/>
    <property type="match status" value="1"/>
</dbReference>
<sequence>MVSLATVRAHNASLKSLGSGLVAVFVGGTSGIGLYTAREFVRYTVSPTVYLVGRNETQARQVIQELNLINPRGKFQFIKTDASLLRGVDSACEVIQRQESRINLLFLSCGIFTMKGRDETSEGLDKKFSLHYYARMRFINNLIPQLTQAASNKKSENALSRVITVLGAGHETRIDLNNLDLKTNYNLNSCDVHVTTMSSLMVEELASRYPSTTFIHTYPGIVKSGISREAGPIVGRLVRAVMFLGRPWMVAEQECGERHLYVASSGRFPSGSLARGQSRIDVPENRRGAYLLSWDGAEVGNRKLLDEYHASGAGRKVWEHTEEIFQTVLKGGYEYVAIDKIHS</sequence>
<proteinExistence type="predicted"/>
<name>A0A5N6XP04_9EURO</name>
<dbReference type="Pfam" id="PF00106">
    <property type="entry name" value="adh_short"/>
    <property type="match status" value="1"/>
</dbReference>
<evidence type="ECO:0000313" key="3">
    <source>
        <dbReference type="Proteomes" id="UP000325945"/>
    </source>
</evidence>
<keyword evidence="3" id="KW-1185">Reference proteome</keyword>
<dbReference type="Proteomes" id="UP000325945">
    <property type="component" value="Unassembled WGS sequence"/>
</dbReference>
<dbReference type="GO" id="GO:0016491">
    <property type="term" value="F:oxidoreductase activity"/>
    <property type="evidence" value="ECO:0007669"/>
    <property type="project" value="UniProtKB-KW"/>
</dbReference>
<gene>
    <name evidence="2" type="ORF">BDV39DRAFT_165645</name>
</gene>
<evidence type="ECO:0000256" key="1">
    <source>
        <dbReference type="ARBA" id="ARBA00023002"/>
    </source>
</evidence>
<dbReference type="EMBL" id="ML741762">
    <property type="protein sequence ID" value="KAE8333340.1"/>
    <property type="molecule type" value="Genomic_DNA"/>
</dbReference>
<dbReference type="AlphaFoldDB" id="A0A5N6XP04"/>
<dbReference type="PANTHER" id="PTHR47534">
    <property type="entry name" value="YALI0E05731P"/>
    <property type="match status" value="1"/>
</dbReference>
<dbReference type="Gene3D" id="3.40.50.720">
    <property type="entry name" value="NAD(P)-binding Rossmann-like Domain"/>
    <property type="match status" value="1"/>
</dbReference>
<accession>A0A5N6XP04</accession>
<protein>
    <recommendedName>
        <fullName evidence="4">Short-chain dehydrogenase/reductase</fullName>
    </recommendedName>
</protein>
<dbReference type="InterPro" id="IPR052228">
    <property type="entry name" value="Sec_Metab_Biosynth_Oxidored"/>
</dbReference>
<dbReference type="InterPro" id="IPR036291">
    <property type="entry name" value="NAD(P)-bd_dom_sf"/>
</dbReference>
<reference evidence="3" key="1">
    <citation type="submission" date="2019-04" db="EMBL/GenBank/DDBJ databases">
        <title>Friends and foes A comparative genomics studyof 23 Aspergillus species from section Flavi.</title>
        <authorList>
            <consortium name="DOE Joint Genome Institute"/>
            <person name="Kjaerbolling I."/>
            <person name="Vesth T."/>
            <person name="Frisvad J.C."/>
            <person name="Nybo J.L."/>
            <person name="Theobald S."/>
            <person name="Kildgaard S."/>
            <person name="Isbrandt T."/>
            <person name="Kuo A."/>
            <person name="Sato A."/>
            <person name="Lyhne E.K."/>
            <person name="Kogle M.E."/>
            <person name="Wiebenga A."/>
            <person name="Kun R.S."/>
            <person name="Lubbers R.J."/>
            <person name="Makela M.R."/>
            <person name="Barry K."/>
            <person name="Chovatia M."/>
            <person name="Clum A."/>
            <person name="Daum C."/>
            <person name="Haridas S."/>
            <person name="He G."/>
            <person name="LaButti K."/>
            <person name="Lipzen A."/>
            <person name="Mondo S."/>
            <person name="Riley R."/>
            <person name="Salamov A."/>
            <person name="Simmons B.A."/>
            <person name="Magnuson J.K."/>
            <person name="Henrissat B."/>
            <person name="Mortensen U.H."/>
            <person name="Larsen T.O."/>
            <person name="Devries R.P."/>
            <person name="Grigoriev I.V."/>
            <person name="Machida M."/>
            <person name="Baker S.E."/>
            <person name="Andersen M.R."/>
        </authorList>
    </citation>
    <scope>NUCLEOTIDE SEQUENCE [LARGE SCALE GENOMIC DNA]</scope>
    <source>
        <strain evidence="3">CBS 130017</strain>
    </source>
</reference>
<evidence type="ECO:0000313" key="2">
    <source>
        <dbReference type="EMBL" id="KAE8333340.1"/>
    </source>
</evidence>